<keyword evidence="2" id="KW-1185">Reference proteome</keyword>
<accession>A0A177AZ54</accession>
<organism evidence="1 2">
    <name type="scientific">Intoshia linei</name>
    <dbReference type="NCBI Taxonomy" id="1819745"/>
    <lineage>
        <taxon>Eukaryota</taxon>
        <taxon>Metazoa</taxon>
        <taxon>Spiralia</taxon>
        <taxon>Lophotrochozoa</taxon>
        <taxon>Mesozoa</taxon>
        <taxon>Orthonectida</taxon>
        <taxon>Rhopaluridae</taxon>
        <taxon>Intoshia</taxon>
    </lineage>
</organism>
<protein>
    <submittedName>
        <fullName evidence="1">Uncharacterized protein</fullName>
    </submittedName>
</protein>
<comment type="caution">
    <text evidence="1">The sequence shown here is derived from an EMBL/GenBank/DDBJ whole genome shotgun (WGS) entry which is preliminary data.</text>
</comment>
<proteinExistence type="predicted"/>
<sequence>MMEFKKWGLTVLKESKKDNLHREIDHLRKSQIFDNNIKLEHIPVVSALINVISKRPVSEA</sequence>
<reference evidence="1 2" key="1">
    <citation type="submission" date="2016-04" db="EMBL/GenBank/DDBJ databases">
        <title>The genome of Intoshia linei affirms orthonectids as highly simplified spiralians.</title>
        <authorList>
            <person name="Mikhailov K.V."/>
            <person name="Slusarev G.S."/>
            <person name="Nikitin M.A."/>
            <person name="Logacheva M.D."/>
            <person name="Penin A."/>
            <person name="Aleoshin V."/>
            <person name="Panchin Y.V."/>
        </authorList>
    </citation>
    <scope>NUCLEOTIDE SEQUENCE [LARGE SCALE GENOMIC DNA]</scope>
    <source>
        <strain evidence="1">Intl2013</strain>
        <tissue evidence="1">Whole animal</tissue>
    </source>
</reference>
<dbReference type="Proteomes" id="UP000078046">
    <property type="component" value="Unassembled WGS sequence"/>
</dbReference>
<gene>
    <name evidence="1" type="ORF">A3Q56_05486</name>
</gene>
<evidence type="ECO:0000313" key="1">
    <source>
        <dbReference type="EMBL" id="OAF66653.1"/>
    </source>
</evidence>
<dbReference type="EMBL" id="LWCA01000868">
    <property type="protein sequence ID" value="OAF66653.1"/>
    <property type="molecule type" value="Genomic_DNA"/>
</dbReference>
<name>A0A177AZ54_9BILA</name>
<evidence type="ECO:0000313" key="2">
    <source>
        <dbReference type="Proteomes" id="UP000078046"/>
    </source>
</evidence>
<dbReference type="AlphaFoldDB" id="A0A177AZ54"/>